<dbReference type="Proteomes" id="UP000236743">
    <property type="component" value="Unassembled WGS sequence"/>
</dbReference>
<dbReference type="RefSeq" id="WP_103874696.1">
    <property type="nucleotide sequence ID" value="NZ_FNUY01000011.1"/>
</dbReference>
<dbReference type="InterPro" id="IPR029068">
    <property type="entry name" value="Glyas_Bleomycin-R_OHBP_Dase"/>
</dbReference>
<reference evidence="2 3" key="1">
    <citation type="submission" date="2016-10" db="EMBL/GenBank/DDBJ databases">
        <authorList>
            <person name="de Groot N.N."/>
        </authorList>
    </citation>
    <scope>NUCLEOTIDE SEQUENCE [LARGE SCALE GENOMIC DNA]</scope>
    <source>
        <strain evidence="2 3">DSM 26656</strain>
    </source>
</reference>
<dbReference type="OrthoDB" id="9798430at2"/>
<gene>
    <name evidence="2" type="ORF">SAMN04488115_11114</name>
</gene>
<organism evidence="2 3">
    <name type="scientific">Bosea lathyri</name>
    <dbReference type="NCBI Taxonomy" id="1036778"/>
    <lineage>
        <taxon>Bacteria</taxon>
        <taxon>Pseudomonadati</taxon>
        <taxon>Pseudomonadota</taxon>
        <taxon>Alphaproteobacteria</taxon>
        <taxon>Hyphomicrobiales</taxon>
        <taxon>Boseaceae</taxon>
        <taxon>Bosea</taxon>
    </lineage>
</organism>
<sequence length="134" mass="14818">MPQMIFVNLPVKDLDRSVTFFKALGFSFNPQFTDETATCMVISDTIFAMLLTHEKFLSFSPKPIADTSKSVEVLTCLSRDSREAVDAMVKTAVAAGGTTYNAPQDHGFMYGHGFQDLDGHVWELMWMDPGAVQG</sequence>
<dbReference type="EMBL" id="FNUY01000011">
    <property type="protein sequence ID" value="SEG73750.1"/>
    <property type="molecule type" value="Genomic_DNA"/>
</dbReference>
<feature type="domain" description="VOC" evidence="1">
    <location>
        <begin position="3"/>
        <end position="127"/>
    </location>
</feature>
<accession>A0A1H6CLA7</accession>
<dbReference type="AlphaFoldDB" id="A0A1H6CLA7"/>
<dbReference type="InterPro" id="IPR037523">
    <property type="entry name" value="VOC_core"/>
</dbReference>
<dbReference type="SUPFAM" id="SSF54593">
    <property type="entry name" value="Glyoxalase/Bleomycin resistance protein/Dihydroxybiphenyl dioxygenase"/>
    <property type="match status" value="1"/>
</dbReference>
<keyword evidence="3" id="KW-1185">Reference proteome</keyword>
<dbReference type="InterPro" id="IPR053863">
    <property type="entry name" value="Glyoxy/Ble-like_N"/>
</dbReference>
<proteinExistence type="predicted"/>
<name>A0A1H6CLA7_9HYPH</name>
<dbReference type="PANTHER" id="PTHR36503">
    <property type="entry name" value="BLR2520 PROTEIN"/>
    <property type="match status" value="1"/>
</dbReference>
<evidence type="ECO:0000313" key="2">
    <source>
        <dbReference type="EMBL" id="SEG73750.1"/>
    </source>
</evidence>
<dbReference type="Pfam" id="PF22677">
    <property type="entry name" value="Ble-like_N"/>
    <property type="match status" value="1"/>
</dbReference>
<protein>
    <recommendedName>
        <fullName evidence="1">VOC domain-containing protein</fullName>
    </recommendedName>
</protein>
<dbReference type="PROSITE" id="PS51819">
    <property type="entry name" value="VOC"/>
    <property type="match status" value="1"/>
</dbReference>
<dbReference type="Gene3D" id="3.10.180.10">
    <property type="entry name" value="2,3-Dihydroxybiphenyl 1,2-Dioxygenase, domain 1"/>
    <property type="match status" value="1"/>
</dbReference>
<evidence type="ECO:0000313" key="3">
    <source>
        <dbReference type="Proteomes" id="UP000236743"/>
    </source>
</evidence>
<dbReference type="CDD" id="cd09012">
    <property type="entry name" value="VOC_like"/>
    <property type="match status" value="1"/>
</dbReference>
<evidence type="ECO:0000259" key="1">
    <source>
        <dbReference type="PROSITE" id="PS51819"/>
    </source>
</evidence>
<dbReference type="PANTHER" id="PTHR36503:SF2">
    <property type="entry name" value="BLR2408 PROTEIN"/>
    <property type="match status" value="1"/>
</dbReference>